<dbReference type="Pfam" id="PF02653">
    <property type="entry name" value="BPD_transp_2"/>
    <property type="match status" value="1"/>
</dbReference>
<dbReference type="PANTHER" id="PTHR32196">
    <property type="entry name" value="ABC TRANSPORTER PERMEASE PROTEIN YPHD-RELATED-RELATED"/>
    <property type="match status" value="1"/>
</dbReference>
<feature type="transmembrane region" description="Helical" evidence="8">
    <location>
        <begin position="46"/>
        <end position="65"/>
    </location>
</feature>
<evidence type="ECO:0000256" key="6">
    <source>
        <dbReference type="ARBA" id="ARBA00022989"/>
    </source>
</evidence>
<feature type="transmembrane region" description="Helical" evidence="8">
    <location>
        <begin position="175"/>
        <end position="192"/>
    </location>
</feature>
<evidence type="ECO:0000256" key="3">
    <source>
        <dbReference type="ARBA" id="ARBA00022475"/>
    </source>
</evidence>
<keyword evidence="3" id="KW-1003">Cell membrane</keyword>
<feature type="transmembrane region" description="Helical" evidence="8">
    <location>
        <begin position="221"/>
        <end position="242"/>
    </location>
</feature>
<dbReference type="EMBL" id="JACONZ010000001">
    <property type="protein sequence ID" value="MBC5580739.1"/>
    <property type="molecule type" value="Genomic_DNA"/>
</dbReference>
<dbReference type="GO" id="GO:0022857">
    <property type="term" value="F:transmembrane transporter activity"/>
    <property type="evidence" value="ECO:0007669"/>
    <property type="project" value="InterPro"/>
</dbReference>
<dbReference type="PANTHER" id="PTHR32196:SF21">
    <property type="entry name" value="ABC TRANSPORTER PERMEASE PROTEIN YPHD-RELATED"/>
    <property type="match status" value="1"/>
</dbReference>
<protein>
    <submittedName>
        <fullName evidence="9">ABC transporter permease</fullName>
    </submittedName>
</protein>
<keyword evidence="6 8" id="KW-1133">Transmembrane helix</keyword>
<evidence type="ECO:0000313" key="10">
    <source>
        <dbReference type="Proteomes" id="UP000659630"/>
    </source>
</evidence>
<dbReference type="AlphaFoldDB" id="A0A923I7V0"/>
<keyword evidence="5 8" id="KW-0812">Transmembrane</keyword>
<keyword evidence="7 8" id="KW-0472">Membrane</keyword>
<keyword evidence="4" id="KW-0997">Cell inner membrane</keyword>
<dbReference type="Proteomes" id="UP000659630">
    <property type="component" value="Unassembled WGS sequence"/>
</dbReference>
<evidence type="ECO:0000256" key="1">
    <source>
        <dbReference type="ARBA" id="ARBA00004651"/>
    </source>
</evidence>
<feature type="transmembrane region" description="Helical" evidence="8">
    <location>
        <begin position="302"/>
        <end position="323"/>
    </location>
</feature>
<evidence type="ECO:0000256" key="4">
    <source>
        <dbReference type="ARBA" id="ARBA00022519"/>
    </source>
</evidence>
<dbReference type="InterPro" id="IPR001851">
    <property type="entry name" value="ABC_transp_permease"/>
</dbReference>
<keyword evidence="2" id="KW-0813">Transport</keyword>
<dbReference type="RefSeq" id="WP_186887071.1">
    <property type="nucleotide sequence ID" value="NZ_JACONZ010000001.1"/>
</dbReference>
<reference evidence="9" key="1">
    <citation type="submission" date="2020-08" db="EMBL/GenBank/DDBJ databases">
        <title>Genome public.</title>
        <authorList>
            <person name="Liu C."/>
            <person name="Sun Q."/>
        </authorList>
    </citation>
    <scope>NUCLEOTIDE SEQUENCE</scope>
    <source>
        <strain evidence="9">BX8</strain>
    </source>
</reference>
<proteinExistence type="predicted"/>
<dbReference type="GO" id="GO:0005886">
    <property type="term" value="C:plasma membrane"/>
    <property type="evidence" value="ECO:0007669"/>
    <property type="project" value="UniProtKB-SubCell"/>
</dbReference>
<feature type="transmembrane region" description="Helical" evidence="8">
    <location>
        <begin position="12"/>
        <end position="34"/>
    </location>
</feature>
<evidence type="ECO:0000313" key="9">
    <source>
        <dbReference type="EMBL" id="MBC5580739.1"/>
    </source>
</evidence>
<dbReference type="CDD" id="cd06579">
    <property type="entry name" value="TM_PBP1_transp_AraH_like"/>
    <property type="match status" value="1"/>
</dbReference>
<comment type="subcellular location">
    <subcellularLocation>
        <location evidence="1">Cell membrane</location>
        <topology evidence="1">Multi-pass membrane protein</topology>
    </subcellularLocation>
</comment>
<gene>
    <name evidence="9" type="ORF">H8S23_04405</name>
</gene>
<feature type="transmembrane region" description="Helical" evidence="8">
    <location>
        <begin position="72"/>
        <end position="92"/>
    </location>
</feature>
<comment type="caution">
    <text evidence="9">The sequence shown here is derived from an EMBL/GenBank/DDBJ whole genome shotgun (WGS) entry which is preliminary data.</text>
</comment>
<accession>A0A923I7V0</accession>
<evidence type="ECO:0000256" key="8">
    <source>
        <dbReference type="SAM" id="Phobius"/>
    </source>
</evidence>
<evidence type="ECO:0000256" key="2">
    <source>
        <dbReference type="ARBA" id="ARBA00022448"/>
    </source>
</evidence>
<keyword evidence="10" id="KW-1185">Reference proteome</keyword>
<feature type="transmembrane region" description="Helical" evidence="8">
    <location>
        <begin position="248"/>
        <end position="271"/>
    </location>
</feature>
<evidence type="ECO:0000256" key="5">
    <source>
        <dbReference type="ARBA" id="ARBA00022692"/>
    </source>
</evidence>
<feature type="transmembrane region" description="Helical" evidence="8">
    <location>
        <begin position="98"/>
        <end position="118"/>
    </location>
</feature>
<evidence type="ECO:0000256" key="7">
    <source>
        <dbReference type="ARBA" id="ARBA00023136"/>
    </source>
</evidence>
<organism evidence="9 10">
    <name type="scientific">Anaerofilum hominis</name>
    <dbReference type="NCBI Taxonomy" id="2763016"/>
    <lineage>
        <taxon>Bacteria</taxon>
        <taxon>Bacillati</taxon>
        <taxon>Bacillota</taxon>
        <taxon>Clostridia</taxon>
        <taxon>Eubacteriales</taxon>
        <taxon>Oscillospiraceae</taxon>
        <taxon>Anaerofilum</taxon>
    </lineage>
</organism>
<sequence>MKNKTGSFQIGRFLMDWGAIVAMVAAFVIFSVAAPQAFFSWANMVTILRSISITAVIAMGATFAFSAGVFDLSIGSTATMAAALSVTFIAWFGIPMPIAILLTLVICMAIGGINAFFVIKTHVPAFLATLAMQFILDGAELTYSGGSLINPKVAPAGRDITLTAVPDLFNSLGKAPLIILIMLACIAVVELFQGQTKHGRFLYMVGSNPEAARLSGVKVNFYRTLAFMMTAVFAGIGGILIVSRAGTVAANAGSTFLMPAIAAVNIGAAVGGRGKPNAIGTFVGAALIGVVENGLYALAFPYYAINVVKGLILLLALVMSNYANKEN</sequence>
<name>A0A923I7V0_9FIRM</name>